<feature type="region of interest" description="Disordered" evidence="1">
    <location>
        <begin position="139"/>
        <end position="161"/>
    </location>
</feature>
<keyword evidence="4" id="KW-1185">Reference proteome</keyword>
<dbReference type="Proteomes" id="UP000317557">
    <property type="component" value="Unassembled WGS sequence"/>
</dbReference>
<evidence type="ECO:0000256" key="2">
    <source>
        <dbReference type="SAM" id="SignalP"/>
    </source>
</evidence>
<evidence type="ECO:0000256" key="1">
    <source>
        <dbReference type="SAM" id="MobiDB-lite"/>
    </source>
</evidence>
<feature type="compositionally biased region" description="Polar residues" evidence="1">
    <location>
        <begin position="142"/>
        <end position="161"/>
    </location>
</feature>
<reference evidence="3 4" key="1">
    <citation type="submission" date="2017-05" db="EMBL/GenBank/DDBJ databases">
        <authorList>
            <person name="Varghese N."/>
            <person name="Submissions S."/>
        </authorList>
    </citation>
    <scope>NUCLEOTIDE SEQUENCE [LARGE SCALE GENOMIC DNA]</scope>
    <source>
        <strain evidence="3 4">DSM 21985</strain>
    </source>
</reference>
<proteinExistence type="predicted"/>
<feature type="chain" id="PRO_5021934650" description="Cohesin domain-containing protein" evidence="2">
    <location>
        <begin position="28"/>
        <end position="549"/>
    </location>
</feature>
<protein>
    <recommendedName>
        <fullName evidence="5">Cohesin domain-containing protein</fullName>
    </recommendedName>
</protein>
<evidence type="ECO:0000313" key="3">
    <source>
        <dbReference type="EMBL" id="SMO80570.1"/>
    </source>
</evidence>
<dbReference type="AlphaFoldDB" id="A0A521EBN1"/>
<sequence>MTFRRMAMCALLVAMVSACDFSALSDAADDFVVLIGLEPINTYATVQITDAASGELVDADVTASFTGQNGEDVIDMYSDPIQSQNVEEGILGFGINNGITPSEGAPAEVQVWFRAKGYLPASKMVRITQEGDSDFGVKLTKKNNAPQGINSTSAKTSTGSDNATMQELNIEAASDDQESSTTLSIPAGLVFKDADGNDLQGELNVEVVNFDPGTTESLSALPYYPEAENANETSRVLAMAVMEVTDASGRQAASIGGGAGTSSKAQSGGAYFGTCTQNNSPISFTPPASIAFNVFAGTFNPNESVIFTVSGVGGLGATLAKSVGQSIVGECTINPQTGVISGYFSGTGSILGFHQNVTSTTTATININRNGWAGPVKGKVYNNGILKEFNIAAGSNSTQINSLAAESFTVEITEPVFAKIENHSFANNPTAEIFLLSAPSNMVDETTMNFTLACPDNSQKVRITNLKASLNYRKTGANGPWRTTSPTFIFSEEEKALTGGSFLAYNMEPNQEYTFTTTYDGKAIKIHEVFETNKVYNFEIPASSADICD</sequence>
<name>A0A521EBN1_9BACT</name>
<keyword evidence="2" id="KW-0732">Signal</keyword>
<accession>A0A521EBN1</accession>
<feature type="signal peptide" evidence="2">
    <location>
        <begin position="1"/>
        <end position="27"/>
    </location>
</feature>
<evidence type="ECO:0008006" key="5">
    <source>
        <dbReference type="Google" id="ProtNLM"/>
    </source>
</evidence>
<gene>
    <name evidence="3" type="ORF">SAMN06265219_11133</name>
</gene>
<evidence type="ECO:0000313" key="4">
    <source>
        <dbReference type="Proteomes" id="UP000317557"/>
    </source>
</evidence>
<organism evidence="3 4">
    <name type="scientific">Gracilimonas mengyeensis</name>
    <dbReference type="NCBI Taxonomy" id="1302730"/>
    <lineage>
        <taxon>Bacteria</taxon>
        <taxon>Pseudomonadati</taxon>
        <taxon>Balneolota</taxon>
        <taxon>Balneolia</taxon>
        <taxon>Balneolales</taxon>
        <taxon>Balneolaceae</taxon>
        <taxon>Gracilimonas</taxon>
    </lineage>
</organism>
<dbReference type="EMBL" id="FXTP01000011">
    <property type="protein sequence ID" value="SMO80570.1"/>
    <property type="molecule type" value="Genomic_DNA"/>
</dbReference>
<dbReference type="PROSITE" id="PS51257">
    <property type="entry name" value="PROKAR_LIPOPROTEIN"/>
    <property type="match status" value="1"/>
</dbReference>